<dbReference type="Proteomes" id="UP001340816">
    <property type="component" value="Chromosome"/>
</dbReference>
<accession>A0ABZ1HU16</accession>
<evidence type="ECO:0000256" key="1">
    <source>
        <dbReference type="SAM" id="MobiDB-lite"/>
    </source>
</evidence>
<proteinExistence type="predicted"/>
<evidence type="ECO:0008006" key="4">
    <source>
        <dbReference type="Google" id="ProtNLM"/>
    </source>
</evidence>
<feature type="region of interest" description="Disordered" evidence="1">
    <location>
        <begin position="1"/>
        <end position="30"/>
    </location>
</feature>
<dbReference type="EMBL" id="CP109135">
    <property type="protein sequence ID" value="WSD22065.1"/>
    <property type="molecule type" value="Genomic_DNA"/>
</dbReference>
<keyword evidence="3" id="KW-1185">Reference proteome</keyword>
<reference evidence="2 3" key="1">
    <citation type="submission" date="2022-10" db="EMBL/GenBank/DDBJ databases">
        <title>The complete genomes of actinobacterial strains from the NBC collection.</title>
        <authorList>
            <person name="Joergensen T.S."/>
            <person name="Alvarez Arevalo M."/>
            <person name="Sterndorff E.B."/>
            <person name="Faurdal D."/>
            <person name="Vuksanovic O."/>
            <person name="Mourched A.-S."/>
            <person name="Charusanti P."/>
            <person name="Shaw S."/>
            <person name="Blin K."/>
            <person name="Weber T."/>
        </authorList>
    </citation>
    <scope>NUCLEOTIDE SEQUENCE [LARGE SCALE GENOMIC DNA]</scope>
    <source>
        <strain evidence="2 3">NBC 01752</strain>
    </source>
</reference>
<feature type="compositionally biased region" description="Basic and acidic residues" evidence="1">
    <location>
        <begin position="1"/>
        <end position="19"/>
    </location>
</feature>
<sequence>MAEEHVDPEVDSRRIRIGERAGQCPGPGQFRLPGRLRLQEAVQPQKADDAAPIVVVAEGGDGLNVSLAEGRRDTEVSAQRRFGSGQTCWRRLDRWQQAGVFEQLHRILLAKLNAAGELDWSRACVDGSHIRAKKGVPRPVRRRSTGGKQAASTI</sequence>
<protein>
    <recommendedName>
        <fullName evidence="4">Transposase</fullName>
    </recommendedName>
</protein>
<evidence type="ECO:0000313" key="3">
    <source>
        <dbReference type="Proteomes" id="UP001340816"/>
    </source>
</evidence>
<organism evidence="2 3">
    <name type="scientific">Streptomyces phaeochromogenes</name>
    <dbReference type="NCBI Taxonomy" id="1923"/>
    <lineage>
        <taxon>Bacteria</taxon>
        <taxon>Bacillati</taxon>
        <taxon>Actinomycetota</taxon>
        <taxon>Actinomycetes</taxon>
        <taxon>Kitasatosporales</taxon>
        <taxon>Streptomycetaceae</taxon>
        <taxon>Streptomyces</taxon>
        <taxon>Streptomyces phaeochromogenes group</taxon>
    </lineage>
</organism>
<gene>
    <name evidence="2" type="ORF">OHB35_53055</name>
</gene>
<feature type="compositionally biased region" description="Basic residues" evidence="1">
    <location>
        <begin position="134"/>
        <end position="145"/>
    </location>
</feature>
<name>A0ABZ1HU16_STRPH</name>
<feature type="region of interest" description="Disordered" evidence="1">
    <location>
        <begin position="134"/>
        <end position="154"/>
    </location>
</feature>
<evidence type="ECO:0000313" key="2">
    <source>
        <dbReference type="EMBL" id="WSD22065.1"/>
    </source>
</evidence>